<dbReference type="RefSeq" id="WP_350775772.1">
    <property type="nucleotide sequence ID" value="NZ_JBEPEK010000001.1"/>
</dbReference>
<dbReference type="Gene3D" id="3.20.20.80">
    <property type="entry name" value="Glycosidases"/>
    <property type="match status" value="1"/>
</dbReference>
<keyword evidence="2 4" id="KW-0378">Hydrolase</keyword>
<feature type="domain" description="GH26" evidence="6">
    <location>
        <begin position="30"/>
        <end position="317"/>
    </location>
</feature>
<comment type="similarity">
    <text evidence="1 4">Belongs to the glycosyl hydrolase 26 family.</text>
</comment>
<sequence length="332" mass="36589">MTAGSAARFAVAPMLTLGLLLTGCVSGPAQSAKPVDDAVRRITAPQGRYFGVSTRQAPWSRAETAVVTRKAGHAPNLLEYFVKWTEDFRPATVRASYAQGAVPLLTWEPWAGSGAGTRQPRYALARIAEGAFDAYVTRFAKAVRAQGRPVVIRFAHEMNGTWFPWAEQRNGNHRGDYAKAWRHVHDLFERAGADNVVWLWSPNVVRDAPAVSLRELYPGDAYVDLVGMTGYQDDESTAGAVFDATLARLRGLTGRPVVIAETGARPGRKKAAWIAAFFRWFAAHREVIGFVWFERSRAEGGHQDWRFTQTPGTTRAFAGGLDTVRLARISRS</sequence>
<keyword evidence="8" id="KW-1185">Reference proteome</keyword>
<comment type="caution">
    <text evidence="7">The sequence shown here is derived from an EMBL/GenBank/DDBJ whole genome shotgun (WGS) entry which is preliminary data.</text>
</comment>
<evidence type="ECO:0000313" key="7">
    <source>
        <dbReference type="EMBL" id="MER7177921.1"/>
    </source>
</evidence>
<name>A0ABV1WMC3_9ACTN</name>
<evidence type="ECO:0000259" key="6">
    <source>
        <dbReference type="PROSITE" id="PS51764"/>
    </source>
</evidence>
<evidence type="ECO:0000256" key="5">
    <source>
        <dbReference type="SAM" id="SignalP"/>
    </source>
</evidence>
<evidence type="ECO:0000256" key="3">
    <source>
        <dbReference type="ARBA" id="ARBA00023295"/>
    </source>
</evidence>
<gene>
    <name evidence="7" type="ORF">ABT404_00225</name>
</gene>
<proteinExistence type="inferred from homology"/>
<dbReference type="PANTHER" id="PTHR40079">
    <property type="entry name" value="MANNAN ENDO-1,4-BETA-MANNOSIDASE E-RELATED"/>
    <property type="match status" value="1"/>
</dbReference>
<evidence type="ECO:0000256" key="4">
    <source>
        <dbReference type="PROSITE-ProRule" id="PRU01100"/>
    </source>
</evidence>
<dbReference type="SUPFAM" id="SSF51445">
    <property type="entry name" value="(Trans)glycosidases"/>
    <property type="match status" value="1"/>
</dbReference>
<accession>A0ABV1WMC3</accession>
<protein>
    <submittedName>
        <fullName evidence="7">Glycosyl hydrolase</fullName>
    </submittedName>
</protein>
<reference evidence="7 8" key="1">
    <citation type="submission" date="2024-06" db="EMBL/GenBank/DDBJ databases">
        <title>The Natural Products Discovery Center: Release of the First 8490 Sequenced Strains for Exploring Actinobacteria Biosynthetic Diversity.</title>
        <authorList>
            <person name="Kalkreuter E."/>
            <person name="Kautsar S.A."/>
            <person name="Yang D."/>
            <person name="Bader C.D."/>
            <person name="Teijaro C.N."/>
            <person name="Fluegel L."/>
            <person name="Davis C.M."/>
            <person name="Simpson J.R."/>
            <person name="Lauterbach L."/>
            <person name="Steele A.D."/>
            <person name="Gui C."/>
            <person name="Meng S."/>
            <person name="Li G."/>
            <person name="Viehrig K."/>
            <person name="Ye F."/>
            <person name="Su P."/>
            <person name="Kiefer A.F."/>
            <person name="Nichols A."/>
            <person name="Cepeda A.J."/>
            <person name="Yan W."/>
            <person name="Fan B."/>
            <person name="Jiang Y."/>
            <person name="Adhikari A."/>
            <person name="Zheng C.-J."/>
            <person name="Schuster L."/>
            <person name="Cowan T.M."/>
            <person name="Smanski M.J."/>
            <person name="Chevrette M.G."/>
            <person name="De Carvalho L.P.S."/>
            <person name="Shen B."/>
        </authorList>
    </citation>
    <scope>NUCLEOTIDE SEQUENCE [LARGE SCALE GENOMIC DNA]</scope>
    <source>
        <strain evidence="7 8">NPDC000234</strain>
    </source>
</reference>
<evidence type="ECO:0000256" key="1">
    <source>
        <dbReference type="ARBA" id="ARBA00007754"/>
    </source>
</evidence>
<dbReference type="PANTHER" id="PTHR40079:SF4">
    <property type="entry name" value="GH26 DOMAIN-CONTAINING PROTEIN-RELATED"/>
    <property type="match status" value="1"/>
</dbReference>
<dbReference type="GO" id="GO:0016787">
    <property type="term" value="F:hydrolase activity"/>
    <property type="evidence" value="ECO:0007669"/>
    <property type="project" value="UniProtKB-KW"/>
</dbReference>
<dbReference type="InterPro" id="IPR017853">
    <property type="entry name" value="GH"/>
</dbReference>
<dbReference type="EMBL" id="JBEPEK010000001">
    <property type="protein sequence ID" value="MER7177921.1"/>
    <property type="molecule type" value="Genomic_DNA"/>
</dbReference>
<organism evidence="7 8">
    <name type="scientific">Streptomyces hyaluromycini</name>
    <dbReference type="NCBI Taxonomy" id="1377993"/>
    <lineage>
        <taxon>Bacteria</taxon>
        <taxon>Bacillati</taxon>
        <taxon>Actinomycetota</taxon>
        <taxon>Actinomycetes</taxon>
        <taxon>Kitasatosporales</taxon>
        <taxon>Streptomycetaceae</taxon>
        <taxon>Streptomyces</taxon>
    </lineage>
</organism>
<feature type="chain" id="PRO_5046474953" evidence="5">
    <location>
        <begin position="32"/>
        <end position="332"/>
    </location>
</feature>
<feature type="active site" description="Nucleophile" evidence="4">
    <location>
        <position position="261"/>
    </location>
</feature>
<keyword evidence="3 4" id="KW-0326">Glycosidase</keyword>
<dbReference type="PROSITE" id="PS51764">
    <property type="entry name" value="GH26"/>
    <property type="match status" value="1"/>
</dbReference>
<keyword evidence="5" id="KW-0732">Signal</keyword>
<dbReference type="Pfam" id="PF02156">
    <property type="entry name" value="Glyco_hydro_26"/>
    <property type="match status" value="1"/>
</dbReference>
<evidence type="ECO:0000313" key="8">
    <source>
        <dbReference type="Proteomes" id="UP001474181"/>
    </source>
</evidence>
<dbReference type="InterPro" id="IPR000805">
    <property type="entry name" value="Glyco_hydro_26"/>
</dbReference>
<feature type="signal peptide" evidence="5">
    <location>
        <begin position="1"/>
        <end position="31"/>
    </location>
</feature>
<dbReference type="InterPro" id="IPR022790">
    <property type="entry name" value="GH26_dom"/>
</dbReference>
<dbReference type="PRINTS" id="PR00739">
    <property type="entry name" value="GLHYDRLASE26"/>
</dbReference>
<feature type="active site" description="Proton donor" evidence="4">
    <location>
        <position position="157"/>
    </location>
</feature>
<evidence type="ECO:0000256" key="2">
    <source>
        <dbReference type="ARBA" id="ARBA00022801"/>
    </source>
</evidence>
<dbReference type="Proteomes" id="UP001474181">
    <property type="component" value="Unassembled WGS sequence"/>
</dbReference>